<keyword evidence="8" id="KW-0539">Nucleus</keyword>
<comment type="caution">
    <text evidence="13">The sequence shown here is derived from an EMBL/GenBank/DDBJ whole genome shotgun (WGS) entry which is preliminary data.</text>
</comment>
<feature type="compositionally biased region" description="Basic and acidic residues" evidence="11">
    <location>
        <begin position="1309"/>
        <end position="1326"/>
    </location>
</feature>
<dbReference type="GO" id="GO:0004842">
    <property type="term" value="F:ubiquitin-protein transferase activity"/>
    <property type="evidence" value="ECO:0007669"/>
    <property type="project" value="TreeGrafter"/>
</dbReference>
<dbReference type="InterPro" id="IPR031099">
    <property type="entry name" value="BRCA1-associated"/>
</dbReference>
<sequence>MKSMAENVFECVNAILKTLECSICLELLKNPVSTGCGHFFCRFCITETLQSNYRTPCPLCKKSFTRRGIQDAHQRRSILVAAKKLADVCGTFADVKFFNKECSQREVVDDVIMPTLTSVENQSNATEKTTRTSVGRKRKSNEKAEDAVVLETDGTLPVLEKIGSNTTDGEPLKNAQGGFSDDEAIPTSNKRCRQSVEDSDSDGLPDLKILFHNSNVPKVSEEHSSDVKIPCIVAPKTLDFETNKNLNSKKDVNSVSKNVSSATKTNVTDSVSKPRKKNELPMKTQESNCLKIVRKRRFKAQNLKEKNKSNPLRNKTNELNIDDTTNNNINIALNVIEEVDKNINSLALKKIDEAKGNKEIIKENYQTKDVDLFSSPIKEVSNKRDLKSVRSPQKSTKTPKSGKIEPTSSSSEEEERLVAKINDAENFKLTISRNTIPSTVLVSNNKECYSLNETNIPELKEKEKPIENVKKAVQSDDIADTAISVQTVASPETSKAELATRSPGWSKVKQVGKDFRVKKFSKLSVEKNSSHSCPTEMANAEPTKSNTSSSESLGTPKFKKLPHCNVSRDSEKFSKKSETSRISKNSSLGNEVVTEKQSNNCELMSDNEKRIERTEVSTELDKYDHNSLVQKDDEMNCQTEKNLNSAGDEISVALEESGEVNKNKKDNITSVLSNDCSFVERHHLTSDPPVNNHILPDFQLSSISDGRNGTYKGIQNNLFNTGMEYEGEDVCMNDEGNMEVDTFSANEEHLKQPENETSCIGVFEKEIPIQTLPVAGLCNEVNDSREININSNFQDQYNEFEPRYDGSVLPSEESFLKPDMLPSAGIMKENKLLSKISKISKCEITAKSIFDKGENVFYTEHSQQTSQRLLEFCNDGQRKQNSFSESVTALDVPFCNTHGIVAKRNWYNQVEKFKPLKFGLGPQNTEKTKVLKRTCLTLDEIQEAFTNSSLSGTSEMICSLPFSSEFRLHICVSEETLNISVLKVVDFEFDAPNVMQVRKTVVEKDIQTSNNNSRVNSPVEILPSSNVASDSSQPDQGLCDSSSKMKNNIFPYLSKYFPDSESTDQPCLDEKKSLLNDSEIIPFQGSKQSLNKNEDIVPFNLEEEAESDFHRNGISLQMSNNAFSNEASNKDENNKTVANEDHEEICVAMEGKNDTNIPKLDDSSESLPPTMPYLGSKQNSMEGIKNNTHLMKDIIEPIGKVGENIASLSDKIVESTDNELEERLENSNTSDKADKFQKPEEDALLSDDEENINFDELNSYQKTLPNNMEINDSDGLSSDPAMAFAAELVAPLKNIAAKMNSAGNNNNLRKQEKSSAEDSNSREKRPLQEFEDLVFNLSKNSASDTSIHKSSRLSLKSKRAAKKFKRIKKFDSDSDSEHSSKDELCAPKDSSPKDKMEDVQVASSKVKGNELISESLQEQSTLNSFLSEDITSKDPNQLVKEVEVLDKEIYSVVEQLKQCGREDVLKRVLSKLHTECEKESPVSEHSDKDQCMSDDSEDSTDIFSQSVPPTPPDNTSFKNDSVFKSSHYKHN</sequence>
<feature type="compositionally biased region" description="Basic and acidic residues" evidence="11">
    <location>
        <begin position="1221"/>
        <end position="1241"/>
    </location>
</feature>
<evidence type="ECO:0000256" key="4">
    <source>
        <dbReference type="ARBA" id="ARBA00022763"/>
    </source>
</evidence>
<dbReference type="PROSITE" id="PS00518">
    <property type="entry name" value="ZF_RING_1"/>
    <property type="match status" value="1"/>
</dbReference>
<dbReference type="GO" id="GO:0008270">
    <property type="term" value="F:zinc ion binding"/>
    <property type="evidence" value="ECO:0007669"/>
    <property type="project" value="UniProtKB-KW"/>
</dbReference>
<feature type="region of interest" description="Disordered" evidence="11">
    <location>
        <begin position="1368"/>
        <end position="1412"/>
    </location>
</feature>
<gene>
    <name evidence="13" type="ORF">LARSCL_LOCUS15276</name>
</gene>
<dbReference type="EMBL" id="CAXIEN010000229">
    <property type="protein sequence ID" value="CAL1288312.1"/>
    <property type="molecule type" value="Genomic_DNA"/>
</dbReference>
<keyword evidence="5 10" id="KW-0863">Zinc-finger</keyword>
<keyword evidence="2" id="KW-0479">Metal-binding</keyword>
<dbReference type="GO" id="GO:0031436">
    <property type="term" value="C:BRCA1-BARD1 complex"/>
    <property type="evidence" value="ECO:0007669"/>
    <property type="project" value="TreeGrafter"/>
</dbReference>
<name>A0AAV2AWW9_9ARAC</name>
<evidence type="ECO:0000256" key="9">
    <source>
        <dbReference type="ARBA" id="ARBA00023306"/>
    </source>
</evidence>
<accession>A0AAV2AWW9</accession>
<feature type="compositionally biased region" description="Basic and acidic residues" evidence="11">
    <location>
        <begin position="1369"/>
        <end position="1398"/>
    </location>
</feature>
<feature type="region of interest" description="Disordered" evidence="11">
    <location>
        <begin position="1008"/>
        <end position="1040"/>
    </location>
</feature>
<evidence type="ECO:0000313" key="14">
    <source>
        <dbReference type="Proteomes" id="UP001497382"/>
    </source>
</evidence>
<keyword evidence="3" id="KW-0677">Repeat</keyword>
<dbReference type="GO" id="GO:0045944">
    <property type="term" value="P:positive regulation of transcription by RNA polymerase II"/>
    <property type="evidence" value="ECO:0007669"/>
    <property type="project" value="TreeGrafter"/>
</dbReference>
<evidence type="ECO:0000256" key="11">
    <source>
        <dbReference type="SAM" id="MobiDB-lite"/>
    </source>
</evidence>
<comment type="subcellular location">
    <subcellularLocation>
        <location evidence="1">Nucleus</location>
    </subcellularLocation>
</comment>
<feature type="compositionally biased region" description="Polar residues" evidence="11">
    <location>
        <begin position="121"/>
        <end position="133"/>
    </location>
</feature>
<keyword evidence="6" id="KW-0862">Zinc</keyword>
<keyword evidence="9" id="KW-0131">Cell cycle</keyword>
<feature type="compositionally biased region" description="Polar residues" evidence="11">
    <location>
        <begin position="1501"/>
        <end position="1524"/>
    </location>
</feature>
<evidence type="ECO:0000259" key="12">
    <source>
        <dbReference type="PROSITE" id="PS50089"/>
    </source>
</evidence>
<dbReference type="InterPro" id="IPR018957">
    <property type="entry name" value="Znf_C3HC4_RING-type"/>
</dbReference>
<dbReference type="PROSITE" id="PS50089">
    <property type="entry name" value="ZF_RING_2"/>
    <property type="match status" value="1"/>
</dbReference>
<feature type="region of interest" description="Disordered" evidence="11">
    <location>
        <begin position="121"/>
        <end position="145"/>
    </location>
</feature>
<organism evidence="13 14">
    <name type="scientific">Larinioides sclopetarius</name>
    <dbReference type="NCBI Taxonomy" id="280406"/>
    <lineage>
        <taxon>Eukaryota</taxon>
        <taxon>Metazoa</taxon>
        <taxon>Ecdysozoa</taxon>
        <taxon>Arthropoda</taxon>
        <taxon>Chelicerata</taxon>
        <taxon>Arachnida</taxon>
        <taxon>Araneae</taxon>
        <taxon>Araneomorphae</taxon>
        <taxon>Entelegynae</taxon>
        <taxon>Araneoidea</taxon>
        <taxon>Araneidae</taxon>
        <taxon>Larinioides</taxon>
    </lineage>
</organism>
<evidence type="ECO:0000256" key="6">
    <source>
        <dbReference type="ARBA" id="ARBA00022833"/>
    </source>
</evidence>
<dbReference type="Gene3D" id="3.30.40.10">
    <property type="entry name" value="Zinc/RING finger domain, C3HC4 (zinc finger)"/>
    <property type="match status" value="1"/>
</dbReference>
<dbReference type="CDD" id="cd16498">
    <property type="entry name" value="RING-HC_BRCA1"/>
    <property type="match status" value="1"/>
</dbReference>
<feature type="region of interest" description="Disordered" evidence="11">
    <location>
        <begin position="381"/>
        <end position="415"/>
    </location>
</feature>
<evidence type="ECO:0000256" key="3">
    <source>
        <dbReference type="ARBA" id="ARBA00022737"/>
    </source>
</evidence>
<dbReference type="PANTHER" id="PTHR13763">
    <property type="entry name" value="BREAST CANCER TYPE 1 SUSCEPTIBILITY PROTEIN BRCA1"/>
    <property type="match status" value="1"/>
</dbReference>
<feature type="region of interest" description="Disordered" evidence="11">
    <location>
        <begin position="163"/>
        <end position="200"/>
    </location>
</feature>
<feature type="domain" description="RING-type" evidence="12">
    <location>
        <begin position="21"/>
        <end position="61"/>
    </location>
</feature>
<keyword evidence="14" id="KW-1185">Reference proteome</keyword>
<evidence type="ECO:0000256" key="10">
    <source>
        <dbReference type="PROSITE-ProRule" id="PRU00175"/>
    </source>
</evidence>
<evidence type="ECO:0000256" key="7">
    <source>
        <dbReference type="ARBA" id="ARBA00023204"/>
    </source>
</evidence>
<dbReference type="Proteomes" id="UP001497382">
    <property type="component" value="Unassembled WGS sequence"/>
</dbReference>
<evidence type="ECO:0000256" key="8">
    <source>
        <dbReference type="ARBA" id="ARBA00023242"/>
    </source>
</evidence>
<feature type="region of interest" description="Disordered" evidence="11">
    <location>
        <begin position="526"/>
        <end position="592"/>
    </location>
</feature>
<feature type="region of interest" description="Disordered" evidence="11">
    <location>
        <begin position="1475"/>
        <end position="1531"/>
    </location>
</feature>
<feature type="region of interest" description="Disordered" evidence="11">
    <location>
        <begin position="1301"/>
        <end position="1326"/>
    </location>
</feature>
<evidence type="ECO:0000313" key="13">
    <source>
        <dbReference type="EMBL" id="CAL1288312.1"/>
    </source>
</evidence>
<dbReference type="GO" id="GO:0070531">
    <property type="term" value="C:BRCA1-A complex"/>
    <property type="evidence" value="ECO:0007669"/>
    <property type="project" value="TreeGrafter"/>
</dbReference>
<dbReference type="GO" id="GO:0000724">
    <property type="term" value="P:double-strand break repair via homologous recombination"/>
    <property type="evidence" value="ECO:0007669"/>
    <property type="project" value="TreeGrafter"/>
</dbReference>
<feature type="region of interest" description="Disordered" evidence="11">
    <location>
        <begin position="252"/>
        <end position="284"/>
    </location>
</feature>
<feature type="compositionally biased region" description="Polar residues" evidence="11">
    <location>
        <begin position="262"/>
        <end position="271"/>
    </location>
</feature>
<keyword evidence="7" id="KW-0234">DNA repair</keyword>
<proteinExistence type="predicted"/>
<dbReference type="InterPro" id="IPR001841">
    <property type="entry name" value="Znf_RING"/>
</dbReference>
<evidence type="ECO:0000256" key="1">
    <source>
        <dbReference type="ARBA" id="ARBA00004123"/>
    </source>
</evidence>
<evidence type="ECO:0000256" key="5">
    <source>
        <dbReference type="ARBA" id="ARBA00022771"/>
    </source>
</evidence>
<dbReference type="PANTHER" id="PTHR13763:SF0">
    <property type="entry name" value="BREAST CANCER TYPE 1 SUSCEPTIBILITY PROTEIN"/>
    <property type="match status" value="1"/>
</dbReference>
<feature type="compositionally biased region" description="Basic and acidic residues" evidence="11">
    <location>
        <begin position="566"/>
        <end position="581"/>
    </location>
</feature>
<dbReference type="SMART" id="SM00184">
    <property type="entry name" value="RING"/>
    <property type="match status" value="1"/>
</dbReference>
<keyword evidence="4" id="KW-0227">DNA damage</keyword>
<protein>
    <recommendedName>
        <fullName evidence="12">RING-type domain-containing protein</fullName>
    </recommendedName>
</protein>
<feature type="compositionally biased region" description="Polar residues" evidence="11">
    <location>
        <begin position="542"/>
        <end position="553"/>
    </location>
</feature>
<feature type="compositionally biased region" description="Polar residues" evidence="11">
    <location>
        <begin position="390"/>
        <end position="399"/>
    </location>
</feature>
<feature type="compositionally biased region" description="Basic and acidic residues" evidence="11">
    <location>
        <begin position="1475"/>
        <end position="1491"/>
    </location>
</feature>
<feature type="region of interest" description="Disordered" evidence="11">
    <location>
        <begin position="1218"/>
        <end position="1250"/>
    </location>
</feature>
<reference evidence="13 14" key="1">
    <citation type="submission" date="2024-04" db="EMBL/GenBank/DDBJ databases">
        <authorList>
            <person name="Rising A."/>
            <person name="Reimegard J."/>
            <person name="Sonavane S."/>
            <person name="Akerstrom W."/>
            <person name="Nylinder S."/>
            <person name="Hedman E."/>
            <person name="Kallberg Y."/>
        </authorList>
    </citation>
    <scope>NUCLEOTIDE SEQUENCE [LARGE SCALE GENOMIC DNA]</scope>
</reference>
<dbReference type="InterPro" id="IPR017907">
    <property type="entry name" value="Znf_RING_CS"/>
</dbReference>
<dbReference type="SUPFAM" id="SSF57850">
    <property type="entry name" value="RING/U-box"/>
    <property type="match status" value="1"/>
</dbReference>
<dbReference type="Pfam" id="PF00097">
    <property type="entry name" value="zf-C3HC4"/>
    <property type="match status" value="1"/>
</dbReference>
<feature type="compositionally biased region" description="Polar residues" evidence="11">
    <location>
        <begin position="1023"/>
        <end position="1040"/>
    </location>
</feature>
<feature type="compositionally biased region" description="Polar residues" evidence="11">
    <location>
        <begin position="582"/>
        <end position="592"/>
    </location>
</feature>
<dbReference type="InterPro" id="IPR013083">
    <property type="entry name" value="Znf_RING/FYVE/PHD"/>
</dbReference>
<evidence type="ECO:0000256" key="2">
    <source>
        <dbReference type="ARBA" id="ARBA00022723"/>
    </source>
</evidence>